<dbReference type="Pfam" id="PF12352">
    <property type="entry name" value="V-SNARE_C"/>
    <property type="match status" value="1"/>
</dbReference>
<feature type="transmembrane region" description="Helical" evidence="7">
    <location>
        <begin position="351"/>
        <end position="371"/>
    </location>
</feature>
<protein>
    <submittedName>
        <fullName evidence="8">Protein transport protein bos1</fullName>
    </submittedName>
</protein>
<keyword evidence="6 7" id="KW-0472">Membrane</keyword>
<evidence type="ECO:0000256" key="2">
    <source>
        <dbReference type="ARBA" id="ARBA00022448"/>
    </source>
</evidence>
<dbReference type="PANTHER" id="PTHR21230">
    <property type="entry name" value="VESICLE TRANSPORT V-SNARE PROTEIN VTI1-RELATED"/>
    <property type="match status" value="1"/>
</dbReference>
<dbReference type="FunFam" id="1.20.5.110:FF:000054">
    <property type="entry name" value="Protein transport protein BOS1"/>
    <property type="match status" value="1"/>
</dbReference>
<keyword evidence="4" id="KW-0653">Protein transport</keyword>
<keyword evidence="9" id="KW-1185">Reference proteome</keyword>
<evidence type="ECO:0000313" key="9">
    <source>
        <dbReference type="Proteomes" id="UP001055115"/>
    </source>
</evidence>
<dbReference type="GO" id="GO:0005789">
    <property type="term" value="C:endoplasmic reticulum membrane"/>
    <property type="evidence" value="ECO:0007669"/>
    <property type="project" value="TreeGrafter"/>
</dbReference>
<evidence type="ECO:0000256" key="3">
    <source>
        <dbReference type="ARBA" id="ARBA00022692"/>
    </source>
</evidence>
<sequence>MKTEGRDEVRCGHGTVHRDACTVRNTVRLPATNQEGGDVFSFEKPPVELQHVLSSIPRPWDPAFDRGVLLDNSLGPFFLFCNDSNHPAVPSDPGSTPVLCSIIPQHGWSLPERCSKLRPADKLQNVQYNSALRQSKAIRNDLEKLSSSAAQPTALTPAEIGNVSASLASFSKTVDEYNNLARQELVQKKQEEAFERVKRFRDDLSDFKSQIDSLKKAREDAIHSNNRGELLGRRAYVTATPENPYANVNKSASSTFQSRGASTGQAGGGLSMGGNDVTREQHALREQNFFANTNSALDEYIARGQAVLGDLGTQREMLKNTQKRLYSVGNTLGISGDTIRMIERRAKEDKWIFWAGVIIFFLFCWACIHFLRRVLVLFDARKGNGEKHRVRRLDLDHLCLGQHVVAGADVAPKLGLPVLDVPFEAFGGDVAGASDGDDADVLPKNVVAALADPDAVAAGLEEER</sequence>
<dbReference type="SUPFAM" id="SSF58038">
    <property type="entry name" value="SNARE fusion complex"/>
    <property type="match status" value="1"/>
</dbReference>
<dbReference type="GO" id="GO:0006906">
    <property type="term" value="P:vesicle fusion"/>
    <property type="evidence" value="ECO:0007669"/>
    <property type="project" value="TreeGrafter"/>
</dbReference>
<evidence type="ECO:0000256" key="1">
    <source>
        <dbReference type="ARBA" id="ARBA00004211"/>
    </source>
</evidence>
<dbReference type="GO" id="GO:0006888">
    <property type="term" value="P:endoplasmic reticulum to Golgi vesicle-mediated transport"/>
    <property type="evidence" value="ECO:0007669"/>
    <property type="project" value="TreeGrafter"/>
</dbReference>
<dbReference type="AlphaFoldDB" id="A0AA37PFV5"/>
<dbReference type="GO" id="GO:0012507">
    <property type="term" value="C:ER to Golgi transport vesicle membrane"/>
    <property type="evidence" value="ECO:0007669"/>
    <property type="project" value="TreeGrafter"/>
</dbReference>
<organism evidence="8 9">
    <name type="scientific">Colletotrichum spaethianum</name>
    <dbReference type="NCBI Taxonomy" id="700344"/>
    <lineage>
        <taxon>Eukaryota</taxon>
        <taxon>Fungi</taxon>
        <taxon>Dikarya</taxon>
        <taxon>Ascomycota</taxon>
        <taxon>Pezizomycotina</taxon>
        <taxon>Sordariomycetes</taxon>
        <taxon>Hypocreomycetidae</taxon>
        <taxon>Glomerellales</taxon>
        <taxon>Glomerellaceae</taxon>
        <taxon>Colletotrichum</taxon>
        <taxon>Colletotrichum spaethianum species complex</taxon>
    </lineage>
</organism>
<dbReference type="GO" id="GO:0031201">
    <property type="term" value="C:SNARE complex"/>
    <property type="evidence" value="ECO:0007669"/>
    <property type="project" value="TreeGrafter"/>
</dbReference>
<comment type="subcellular location">
    <subcellularLocation>
        <location evidence="1">Membrane</location>
        <topology evidence="1">Single-pass type IV membrane protein</topology>
    </subcellularLocation>
</comment>
<accession>A0AA37PFV5</accession>
<evidence type="ECO:0000256" key="4">
    <source>
        <dbReference type="ARBA" id="ARBA00022927"/>
    </source>
</evidence>
<dbReference type="Gene3D" id="1.20.5.110">
    <property type="match status" value="1"/>
</dbReference>
<comment type="caution">
    <text evidence="8">The sequence shown here is derived from an EMBL/GenBank/DDBJ whole genome shotgun (WGS) entry which is preliminary data.</text>
</comment>
<evidence type="ECO:0000256" key="5">
    <source>
        <dbReference type="ARBA" id="ARBA00022989"/>
    </source>
</evidence>
<keyword evidence="5 7" id="KW-1133">Transmembrane helix</keyword>
<proteinExistence type="predicted"/>
<evidence type="ECO:0000256" key="7">
    <source>
        <dbReference type="SAM" id="Phobius"/>
    </source>
</evidence>
<gene>
    <name evidence="8" type="ORF">ColSpa_11635</name>
</gene>
<keyword evidence="2" id="KW-0813">Transport</keyword>
<dbReference type="Proteomes" id="UP001055115">
    <property type="component" value="Unassembled WGS sequence"/>
</dbReference>
<dbReference type="GO" id="GO:0000149">
    <property type="term" value="F:SNARE binding"/>
    <property type="evidence" value="ECO:0007669"/>
    <property type="project" value="TreeGrafter"/>
</dbReference>
<reference evidence="8 9" key="1">
    <citation type="submission" date="2022-03" db="EMBL/GenBank/DDBJ databases">
        <title>Genome data of Colletotrichum spp.</title>
        <authorList>
            <person name="Utami Y.D."/>
            <person name="Hiruma K."/>
        </authorList>
    </citation>
    <scope>NUCLEOTIDE SEQUENCE [LARGE SCALE GENOMIC DNA]</scope>
    <source>
        <strain evidence="8 9">MAFF 239500</strain>
    </source>
</reference>
<dbReference type="RefSeq" id="XP_049133804.1">
    <property type="nucleotide sequence ID" value="XM_049277847.1"/>
</dbReference>
<dbReference type="GO" id="GO:0031902">
    <property type="term" value="C:late endosome membrane"/>
    <property type="evidence" value="ECO:0007669"/>
    <property type="project" value="TreeGrafter"/>
</dbReference>
<evidence type="ECO:0000313" key="8">
    <source>
        <dbReference type="EMBL" id="GKT51454.1"/>
    </source>
</evidence>
<dbReference type="CDD" id="cd15863">
    <property type="entry name" value="SNARE_GS27"/>
    <property type="match status" value="1"/>
</dbReference>
<name>A0AA37PFV5_9PEZI</name>
<dbReference type="GeneID" id="73332437"/>
<dbReference type="EMBL" id="BQXU01000049">
    <property type="protein sequence ID" value="GKT51454.1"/>
    <property type="molecule type" value="Genomic_DNA"/>
</dbReference>
<dbReference type="GO" id="GO:0015031">
    <property type="term" value="P:protein transport"/>
    <property type="evidence" value="ECO:0007669"/>
    <property type="project" value="UniProtKB-KW"/>
</dbReference>
<dbReference type="PANTHER" id="PTHR21230:SF1">
    <property type="entry name" value="GOLGI SNAP RECEPTOR COMPLEX MEMBER 2"/>
    <property type="match status" value="1"/>
</dbReference>
<dbReference type="GO" id="GO:0005794">
    <property type="term" value="C:Golgi apparatus"/>
    <property type="evidence" value="ECO:0007669"/>
    <property type="project" value="TreeGrafter"/>
</dbReference>
<keyword evidence="3 7" id="KW-0812">Transmembrane</keyword>
<dbReference type="GO" id="GO:0005484">
    <property type="term" value="F:SNAP receptor activity"/>
    <property type="evidence" value="ECO:0007669"/>
    <property type="project" value="TreeGrafter"/>
</dbReference>
<evidence type="ECO:0000256" key="6">
    <source>
        <dbReference type="ARBA" id="ARBA00023136"/>
    </source>
</evidence>